<dbReference type="InterPro" id="IPR042197">
    <property type="entry name" value="Apaf_helical"/>
</dbReference>
<dbReference type="PROSITE" id="PS50104">
    <property type="entry name" value="TIR"/>
    <property type="match status" value="1"/>
</dbReference>
<organism evidence="6">
    <name type="scientific">Ziziphus jujuba</name>
    <name type="common">Chinese jujube</name>
    <name type="synonym">Ziziphus sativa</name>
    <dbReference type="NCBI Taxonomy" id="326968"/>
    <lineage>
        <taxon>Eukaryota</taxon>
        <taxon>Viridiplantae</taxon>
        <taxon>Streptophyta</taxon>
        <taxon>Embryophyta</taxon>
        <taxon>Tracheophyta</taxon>
        <taxon>Spermatophyta</taxon>
        <taxon>Magnoliopsida</taxon>
        <taxon>eudicotyledons</taxon>
        <taxon>Gunneridae</taxon>
        <taxon>Pentapetalae</taxon>
        <taxon>rosids</taxon>
        <taxon>fabids</taxon>
        <taxon>Rosales</taxon>
        <taxon>Rhamnaceae</taxon>
        <taxon>Paliureae</taxon>
        <taxon>Ziziphus</taxon>
    </lineage>
</organism>
<evidence type="ECO:0000256" key="1">
    <source>
        <dbReference type="ARBA" id="ARBA00022614"/>
    </source>
</evidence>
<dbReference type="InterPro" id="IPR002182">
    <property type="entry name" value="NB-ARC"/>
</dbReference>
<feature type="domain" description="TIR" evidence="5">
    <location>
        <begin position="16"/>
        <end position="184"/>
    </location>
</feature>
<dbReference type="Gene3D" id="3.40.50.300">
    <property type="entry name" value="P-loop containing nucleotide triphosphate hydrolases"/>
    <property type="match status" value="1"/>
</dbReference>
<dbReference type="InterPro" id="IPR035897">
    <property type="entry name" value="Toll_tir_struct_dom_sf"/>
</dbReference>
<dbReference type="Pfam" id="PF00931">
    <property type="entry name" value="NB-ARC"/>
    <property type="match status" value="1"/>
</dbReference>
<feature type="region of interest" description="Disordered" evidence="4">
    <location>
        <begin position="587"/>
        <end position="612"/>
    </location>
</feature>
<evidence type="ECO:0000256" key="4">
    <source>
        <dbReference type="SAM" id="MobiDB-lite"/>
    </source>
</evidence>
<dbReference type="SUPFAM" id="SSF52200">
    <property type="entry name" value="Toll/Interleukin receptor TIR domain"/>
    <property type="match status" value="1"/>
</dbReference>
<evidence type="ECO:0000256" key="3">
    <source>
        <dbReference type="ARBA" id="ARBA00023027"/>
    </source>
</evidence>
<keyword evidence="2" id="KW-0677">Repeat</keyword>
<dbReference type="InterPro" id="IPR027417">
    <property type="entry name" value="P-loop_NTPase"/>
</dbReference>
<dbReference type="InterPro" id="IPR058192">
    <property type="entry name" value="WHD_ROQ1-like"/>
</dbReference>
<dbReference type="PANTHER" id="PTHR11017">
    <property type="entry name" value="LEUCINE-RICH REPEAT-CONTAINING PROTEIN"/>
    <property type="match status" value="1"/>
</dbReference>
<dbReference type="Gene3D" id="1.10.8.430">
    <property type="entry name" value="Helical domain of apoptotic protease-activating factors"/>
    <property type="match status" value="1"/>
</dbReference>
<sequence>MAASSSASSSSSSSQEKYDVFLSFRGEDTRVRFTGYLYHALCQKCIHTYMDEQTLESGFEISPTLKRAIQESKIYIIVLSKNFASSTWCLDELVEVLECKRNKNGINIIPIFYGIDPSIVRKQEQSYETEFANHEQRFCDKLEKVQQWRGALKEVADLSGYHSKNFRVEHELVQQIVGDVLSKLCKFQLTDFGHLIGIEDNIKKIESLLSIGSRDFRIIGIWGIGGIGKTTLASIMFQKYAYSHFDDHCFLKDILEGADAYHLRNELLSQLINDKNVVCTDTPAIGSRFIQDRLRYKKVFIFLDNLKGSSTKLKALFGEYHFAIGSRVIVTTRDVQLLRKVGAKTFELKGLSDFDALKLFCFHAFGQHLPATGYESLSKGIADYARGNPLALEVLGSSLNSKSVKEWESASNKLKTYLNPDIQNVLRISSDKLGDKGIQDIFVDTACFSTGEMLREYLESILNCTEHFDAAKGISALVDKSLQIEWQYPSRGAFLEKHDLLQQMGHRIVCDENKDLGIRNRLWKAKDVSQWQYPSIAAKDVRQWQCPSIGAFLEKHGLPLQTSKGIVCDENKDLGNHNRLRKAKDVSQRQYPSRGAFKEKHGLLPQTKESGKRNRLLKAKDVSQWQYPSVGAFLEKHGLPLQTAQGIVCDENKDLGNRNRLWKVNDVCRVLERNTGTSTIEGISLNLGDLEKDIKLSPTAFSKMYNLKFLKIMHSNGGGFHMVMKEYCKTAPPGYKSMPDSFDCGCKSIHIPDGLESFVSGEIKYFHWDLYPLKYLPCLNTENLVKLTMQQSQLELLWNDAQPLELKKLKKIDLSFSKHLIQIPNLSRAINLKDIILKDCTSLVQIPSFFQNLNKLQLLDMANCKNLEDGIEYLPINLRDLKMGGTAIKNLPESIRKLKYLTVLDLHHCKNLRKIPQISNHKEESPESIENLTELKCLDLNRGHKSEFLPSSPCELLHLQKLILAECSSLEELPPLPHGLKELNIANCERLKSIAELPSSISYLDADNCTSL</sequence>
<dbReference type="GO" id="GO:0006952">
    <property type="term" value="P:defense response"/>
    <property type="evidence" value="ECO:0007669"/>
    <property type="project" value="InterPro"/>
</dbReference>
<dbReference type="InterPro" id="IPR000157">
    <property type="entry name" value="TIR_dom"/>
</dbReference>
<proteinExistence type="predicted"/>
<dbReference type="Pfam" id="PF01582">
    <property type="entry name" value="TIR"/>
    <property type="match status" value="1"/>
</dbReference>
<reference evidence="6" key="1">
    <citation type="submission" date="2022-04" db="UniProtKB">
        <authorList>
            <consortium name="RefSeq"/>
        </authorList>
    </citation>
    <scope>IDENTIFICATION</scope>
    <source>
        <tissue evidence="6">In vitro plantlets</tissue>
    </source>
</reference>
<dbReference type="SMART" id="SM00255">
    <property type="entry name" value="TIR"/>
    <property type="match status" value="1"/>
</dbReference>
<dbReference type="GO" id="GO:0043531">
    <property type="term" value="F:ADP binding"/>
    <property type="evidence" value="ECO:0007669"/>
    <property type="project" value="InterPro"/>
</dbReference>
<dbReference type="RefSeq" id="XP_015899384.1">
    <property type="nucleotide sequence ID" value="XM_016043898.2"/>
</dbReference>
<evidence type="ECO:0000256" key="2">
    <source>
        <dbReference type="ARBA" id="ARBA00022737"/>
    </source>
</evidence>
<dbReference type="FunFam" id="3.40.50.10140:FF:000007">
    <property type="entry name" value="Disease resistance protein (TIR-NBS-LRR class)"/>
    <property type="match status" value="1"/>
</dbReference>
<gene>
    <name evidence="6" type="primary">LOC107432710</name>
</gene>
<dbReference type="SUPFAM" id="SSF52058">
    <property type="entry name" value="L domain-like"/>
    <property type="match status" value="1"/>
</dbReference>
<dbReference type="InterPro" id="IPR032675">
    <property type="entry name" value="LRR_dom_sf"/>
</dbReference>
<dbReference type="PRINTS" id="PR00364">
    <property type="entry name" value="DISEASERSIST"/>
</dbReference>
<dbReference type="InterPro" id="IPR044974">
    <property type="entry name" value="Disease_R_plants"/>
</dbReference>
<evidence type="ECO:0000313" key="6">
    <source>
        <dbReference type="RefSeq" id="XP_015899384.1"/>
    </source>
</evidence>
<name>A0A6P6FM51_ZIZJJ</name>
<evidence type="ECO:0000259" key="5">
    <source>
        <dbReference type="PROSITE" id="PS50104"/>
    </source>
</evidence>
<keyword evidence="1" id="KW-0433">Leucine-rich repeat</keyword>
<protein>
    <submittedName>
        <fullName evidence="6">disease resistance-like protein DSC1</fullName>
    </submittedName>
</protein>
<dbReference type="SUPFAM" id="SSF52540">
    <property type="entry name" value="P-loop containing nucleoside triphosphate hydrolases"/>
    <property type="match status" value="1"/>
</dbReference>
<dbReference type="AlphaFoldDB" id="A0A6P6FM51"/>
<dbReference type="PANTHER" id="PTHR11017:SF479">
    <property type="entry name" value="DISEASE RESISTANCE PROTEIN (TIR-NBS-LRR CLASS) FAMILY"/>
    <property type="match status" value="1"/>
</dbReference>
<dbReference type="Gene3D" id="3.80.10.10">
    <property type="entry name" value="Ribonuclease Inhibitor"/>
    <property type="match status" value="2"/>
</dbReference>
<accession>A0A6P6FM51</accession>
<dbReference type="Pfam" id="PF23282">
    <property type="entry name" value="WHD_ROQ1"/>
    <property type="match status" value="1"/>
</dbReference>
<dbReference type="GO" id="GO:0007165">
    <property type="term" value="P:signal transduction"/>
    <property type="evidence" value="ECO:0007669"/>
    <property type="project" value="InterPro"/>
</dbReference>
<dbReference type="Gene3D" id="3.40.50.10140">
    <property type="entry name" value="Toll/interleukin-1 receptor homology (TIR) domain"/>
    <property type="match status" value="1"/>
</dbReference>
<keyword evidence="3" id="KW-0520">NAD</keyword>